<dbReference type="InterPro" id="IPR036291">
    <property type="entry name" value="NAD(P)-bd_dom_sf"/>
</dbReference>
<feature type="domain" description="Saccharopine dehydrogenase NADP binding" evidence="1">
    <location>
        <begin position="5"/>
        <end position="102"/>
    </location>
</feature>
<evidence type="ECO:0000313" key="2">
    <source>
        <dbReference type="EMBL" id="CAA9482487.1"/>
    </source>
</evidence>
<gene>
    <name evidence="2" type="ORF">AVDCRST_MAG17-262</name>
</gene>
<dbReference type="PANTHER" id="PTHR43781:SF1">
    <property type="entry name" value="SACCHAROPINE DEHYDROGENASE"/>
    <property type="match status" value="1"/>
</dbReference>
<protein>
    <recommendedName>
        <fullName evidence="1">Saccharopine dehydrogenase NADP binding domain-containing protein</fullName>
    </recommendedName>
</protein>
<sequence>MPSRIVLFGATGYTGRLTAEALVARGARPVLAGRSAEKLESLAADLDPSLELAVADTARPETISSLLERGDVLVSTVGPFARFGHAALQAAIGARASYLDSTGEPAFVREVFERFGPSARRAGCGLLPAFGYDYVPGNLAGALALREAPAAAARIDVGYFVTGRASGAWSGGTLASLAGAATAPGFAFRDGRLVSEANGRRVRGFELRGEQSSGISIGGTEHFSLPRIEPALREVGVYLGLGGSMSRALQGVAIPTGALASAPVAGAALRALTAHAPGGSSGGPDAAVRARTGSHVIALAQDRAGRDAAEVRLDGQNPYAFTAAILAWGAETAARRGLESAGALGPVEGFGLDALEQGCREAGLARV</sequence>
<dbReference type="EMBL" id="CADCVV010000016">
    <property type="protein sequence ID" value="CAA9482487.1"/>
    <property type="molecule type" value="Genomic_DNA"/>
</dbReference>
<reference evidence="2" key="1">
    <citation type="submission" date="2020-02" db="EMBL/GenBank/DDBJ databases">
        <authorList>
            <person name="Meier V. D."/>
        </authorList>
    </citation>
    <scope>NUCLEOTIDE SEQUENCE</scope>
    <source>
        <strain evidence="2">AVDCRST_MAG17</strain>
    </source>
</reference>
<proteinExistence type="predicted"/>
<dbReference type="SUPFAM" id="SSF51735">
    <property type="entry name" value="NAD(P)-binding Rossmann-fold domains"/>
    <property type="match status" value="1"/>
</dbReference>
<name>A0A6J4RV53_9ACTN</name>
<dbReference type="Gene3D" id="3.40.50.720">
    <property type="entry name" value="NAD(P)-binding Rossmann-like Domain"/>
    <property type="match status" value="1"/>
</dbReference>
<dbReference type="PANTHER" id="PTHR43781">
    <property type="entry name" value="SACCHAROPINE DEHYDROGENASE"/>
    <property type="match status" value="1"/>
</dbReference>
<evidence type="ECO:0000259" key="1">
    <source>
        <dbReference type="Pfam" id="PF03435"/>
    </source>
</evidence>
<dbReference type="InterPro" id="IPR005097">
    <property type="entry name" value="Sacchrp_dh_NADP-bd"/>
</dbReference>
<dbReference type="Pfam" id="PF03435">
    <property type="entry name" value="Sacchrp_dh_NADP"/>
    <property type="match status" value="1"/>
</dbReference>
<accession>A0A6J4RV53</accession>
<organism evidence="2">
    <name type="scientific">uncultured Solirubrobacterales bacterium</name>
    <dbReference type="NCBI Taxonomy" id="768556"/>
    <lineage>
        <taxon>Bacteria</taxon>
        <taxon>Bacillati</taxon>
        <taxon>Actinomycetota</taxon>
        <taxon>Thermoleophilia</taxon>
        <taxon>Solirubrobacterales</taxon>
        <taxon>environmental samples</taxon>
    </lineage>
</organism>
<dbReference type="AlphaFoldDB" id="A0A6J4RV53"/>